<accession>A0A6M2DWJ9</accession>
<reference evidence="2" key="1">
    <citation type="submission" date="2020-03" db="EMBL/GenBank/DDBJ databases">
        <title>Transcriptomic Profiling of the Digestive Tract of the Rat Flea, Xenopsylla cheopis, Following Blood Feeding and Infection with Yersinia pestis.</title>
        <authorList>
            <person name="Bland D.M."/>
            <person name="Martens C.A."/>
            <person name="Virtaneva K."/>
            <person name="Kanakabandi K."/>
            <person name="Long D."/>
            <person name="Rosenke R."/>
            <person name="Saturday G.A."/>
            <person name="Hoyt F.H."/>
            <person name="Bruno D.P."/>
            <person name="Ribeiro J.M.C."/>
            <person name="Hinnebusch J."/>
        </authorList>
    </citation>
    <scope>NUCLEOTIDE SEQUENCE</scope>
</reference>
<name>A0A6M2DWJ9_XENCH</name>
<dbReference type="AlphaFoldDB" id="A0A6M2DWJ9"/>
<keyword evidence="1" id="KW-0472">Membrane</keyword>
<sequence>MWRISHFDLVLSMMIFSMILKAYGNKKTRRFIHMHVLIIYNYLIIPVKIIDVMLSPPSNCSILPSTSSACASASSILSVINSPFIPSSEAM</sequence>
<keyword evidence="1" id="KW-1133">Transmembrane helix</keyword>
<dbReference type="EMBL" id="GIIL01007003">
    <property type="protein sequence ID" value="NOV50729.1"/>
    <property type="molecule type" value="Transcribed_RNA"/>
</dbReference>
<protein>
    <submittedName>
        <fullName evidence="2">Putative product</fullName>
    </submittedName>
</protein>
<feature type="transmembrane region" description="Helical" evidence="1">
    <location>
        <begin position="6"/>
        <end position="24"/>
    </location>
</feature>
<evidence type="ECO:0000313" key="2">
    <source>
        <dbReference type="EMBL" id="NOV50729.1"/>
    </source>
</evidence>
<evidence type="ECO:0000256" key="1">
    <source>
        <dbReference type="SAM" id="Phobius"/>
    </source>
</evidence>
<proteinExistence type="predicted"/>
<feature type="transmembrane region" description="Helical" evidence="1">
    <location>
        <begin position="36"/>
        <end position="54"/>
    </location>
</feature>
<organism evidence="2">
    <name type="scientific">Xenopsylla cheopis</name>
    <name type="common">Oriental rat flea</name>
    <name type="synonym">Pulex cheopis</name>
    <dbReference type="NCBI Taxonomy" id="163159"/>
    <lineage>
        <taxon>Eukaryota</taxon>
        <taxon>Metazoa</taxon>
        <taxon>Ecdysozoa</taxon>
        <taxon>Arthropoda</taxon>
        <taxon>Hexapoda</taxon>
        <taxon>Insecta</taxon>
        <taxon>Pterygota</taxon>
        <taxon>Neoptera</taxon>
        <taxon>Endopterygota</taxon>
        <taxon>Siphonaptera</taxon>
        <taxon>Pulicidae</taxon>
        <taxon>Xenopsyllinae</taxon>
        <taxon>Xenopsylla</taxon>
    </lineage>
</organism>
<keyword evidence="1" id="KW-0812">Transmembrane</keyword>